<evidence type="ECO:0000259" key="1">
    <source>
        <dbReference type="Pfam" id="PF09636"/>
    </source>
</evidence>
<dbReference type="EMBL" id="JACJVQ010000005">
    <property type="protein sequence ID" value="MBB6633571.1"/>
    <property type="molecule type" value="Genomic_DNA"/>
</dbReference>
<comment type="caution">
    <text evidence="2">The sequence shown here is derived from an EMBL/GenBank/DDBJ whole genome shotgun (WGS) entry which is preliminary data.</text>
</comment>
<accession>A0A841SXV5</accession>
<gene>
    <name evidence="2" type="ORF">H7B67_05585</name>
</gene>
<dbReference type="Gene3D" id="3.30.56.60">
    <property type="entry name" value="XkdW-like"/>
    <property type="match status" value="2"/>
</dbReference>
<reference evidence="2 3" key="1">
    <citation type="submission" date="2020-08" db="EMBL/GenBank/DDBJ databases">
        <title>Cohnella phylogeny.</title>
        <authorList>
            <person name="Dunlap C."/>
        </authorList>
    </citation>
    <scope>NUCLEOTIDE SEQUENCE [LARGE SCALE GENOMIC DNA]</scope>
    <source>
        <strain evidence="2 3">DSM 25241</strain>
    </source>
</reference>
<protein>
    <recommendedName>
        <fullName evidence="1">Bacteriophage SP-beta YorD domain-containing protein</fullName>
    </recommendedName>
</protein>
<name>A0A841SXV5_9BACL</name>
<dbReference type="SUPFAM" id="SSF159865">
    <property type="entry name" value="XkdW-like"/>
    <property type="match status" value="1"/>
</dbReference>
<dbReference type="InterPro" id="IPR035950">
    <property type="entry name" value="XkdW-like_sf"/>
</dbReference>
<dbReference type="Proteomes" id="UP000535838">
    <property type="component" value="Unassembled WGS sequence"/>
</dbReference>
<feature type="domain" description="Bacteriophage SP-beta YorD" evidence="1">
    <location>
        <begin position="3"/>
        <end position="117"/>
    </location>
</feature>
<sequence length="203" mass="22590">MNLALAIMYLYPQANPLYDFIAKDDGPMFHLIVDEHPTKQVLLPDAEGADPEDWIEGVHFEYRKKNPSEMTEGVEFEWLPSVPYIATWNVKDANGNDVPQPTEQELQAAWEAYQALPIPKTPEELEEERLQTLETNTDAALLGVADAYEQQLSASATQEEQNITAMLGLTEVYELAMLQQAVIEQLQAKIAQLEASQATGGAA</sequence>
<dbReference type="AlphaFoldDB" id="A0A841SXV5"/>
<proteinExistence type="predicted"/>
<evidence type="ECO:0000313" key="2">
    <source>
        <dbReference type="EMBL" id="MBB6633571.1"/>
    </source>
</evidence>
<keyword evidence="3" id="KW-1185">Reference proteome</keyword>
<dbReference type="InterPro" id="IPR019094">
    <property type="entry name" value="Phage_SP-beta_YorD"/>
</dbReference>
<organism evidence="2 3">
    <name type="scientific">Cohnella thailandensis</name>
    <dbReference type="NCBI Taxonomy" id="557557"/>
    <lineage>
        <taxon>Bacteria</taxon>
        <taxon>Bacillati</taxon>
        <taxon>Bacillota</taxon>
        <taxon>Bacilli</taxon>
        <taxon>Bacillales</taxon>
        <taxon>Paenibacillaceae</taxon>
        <taxon>Cohnella</taxon>
    </lineage>
</organism>
<dbReference type="RefSeq" id="WP_185118809.1">
    <property type="nucleotide sequence ID" value="NZ_JACJVQ010000005.1"/>
</dbReference>
<evidence type="ECO:0000313" key="3">
    <source>
        <dbReference type="Proteomes" id="UP000535838"/>
    </source>
</evidence>
<dbReference type="Pfam" id="PF09636">
    <property type="entry name" value="XkdW"/>
    <property type="match status" value="1"/>
</dbReference>